<organism evidence="2 3">
    <name type="scientific">Salinicola lusitanus</name>
    <dbReference type="NCBI Taxonomy" id="1949085"/>
    <lineage>
        <taxon>Bacteria</taxon>
        <taxon>Pseudomonadati</taxon>
        <taxon>Pseudomonadota</taxon>
        <taxon>Gammaproteobacteria</taxon>
        <taxon>Oceanospirillales</taxon>
        <taxon>Halomonadaceae</taxon>
        <taxon>Salinicola</taxon>
    </lineage>
</organism>
<keyword evidence="1" id="KW-0472">Membrane</keyword>
<name>A0ABZ3CXZ8_9GAMM</name>
<proteinExistence type="predicted"/>
<evidence type="ECO:0008006" key="4">
    <source>
        <dbReference type="Google" id="ProtNLM"/>
    </source>
</evidence>
<evidence type="ECO:0000313" key="3">
    <source>
        <dbReference type="Proteomes" id="UP001453229"/>
    </source>
</evidence>
<accession>A0ABZ3CXZ8</accession>
<dbReference type="RefSeq" id="WP_110597567.1">
    <property type="nucleotide sequence ID" value="NZ_CP151919.1"/>
</dbReference>
<feature type="transmembrane region" description="Helical" evidence="1">
    <location>
        <begin position="9"/>
        <end position="32"/>
    </location>
</feature>
<dbReference type="Proteomes" id="UP001453229">
    <property type="component" value="Chromosome"/>
</dbReference>
<dbReference type="EMBL" id="CP151919">
    <property type="protein sequence ID" value="XAD56034.1"/>
    <property type="molecule type" value="Genomic_DNA"/>
</dbReference>
<evidence type="ECO:0000313" key="2">
    <source>
        <dbReference type="EMBL" id="XAD56034.1"/>
    </source>
</evidence>
<gene>
    <name evidence="2" type="ORF">AAGT95_08620</name>
</gene>
<evidence type="ECO:0000256" key="1">
    <source>
        <dbReference type="SAM" id="Phobius"/>
    </source>
</evidence>
<keyword evidence="1" id="KW-0812">Transmembrane</keyword>
<protein>
    <recommendedName>
        <fullName evidence="4">Secreted protein</fullName>
    </recommendedName>
</protein>
<reference evidence="2 3" key="1">
    <citation type="submission" date="2024-04" db="EMBL/GenBank/DDBJ databases">
        <title>Salinicola lusitanus LLJ914,a marine bacterium isolated from the Okinawa Trough.</title>
        <authorList>
            <person name="Li J."/>
        </authorList>
    </citation>
    <scope>NUCLEOTIDE SEQUENCE [LARGE SCALE GENOMIC DNA]</scope>
    <source>
        <strain evidence="2 3">LLJ914</strain>
    </source>
</reference>
<keyword evidence="1" id="KW-1133">Transmembrane helix</keyword>
<sequence length="68" mass="7531">MKISGRIKALIVMAVVIYVLAHVVRAMVMMLLRSTPLLPASRRSSALPSRTPQLEQDAAETLKHCTRC</sequence>
<keyword evidence="3" id="KW-1185">Reference proteome</keyword>